<evidence type="ECO:0000313" key="2">
    <source>
        <dbReference type="Proteomes" id="UP000054630"/>
    </source>
</evidence>
<name>A0A0V0RNP0_9BILA</name>
<organism evidence="1 2">
    <name type="scientific">Trichinella nelsoni</name>
    <dbReference type="NCBI Taxonomy" id="6336"/>
    <lineage>
        <taxon>Eukaryota</taxon>
        <taxon>Metazoa</taxon>
        <taxon>Ecdysozoa</taxon>
        <taxon>Nematoda</taxon>
        <taxon>Enoplea</taxon>
        <taxon>Dorylaimia</taxon>
        <taxon>Trichinellida</taxon>
        <taxon>Trichinellidae</taxon>
        <taxon>Trichinella</taxon>
    </lineage>
</organism>
<evidence type="ECO:0000313" key="1">
    <source>
        <dbReference type="EMBL" id="KRX16047.1"/>
    </source>
</evidence>
<accession>A0A0V0RNP0</accession>
<reference evidence="1 2" key="1">
    <citation type="submission" date="2015-01" db="EMBL/GenBank/DDBJ databases">
        <title>Evolution of Trichinella species and genotypes.</title>
        <authorList>
            <person name="Korhonen P.K."/>
            <person name="Edoardo P."/>
            <person name="Giuseppe L.R."/>
            <person name="Gasser R.B."/>
        </authorList>
    </citation>
    <scope>NUCLEOTIDE SEQUENCE [LARGE SCALE GENOMIC DNA]</scope>
    <source>
        <strain evidence="1">ISS37</strain>
    </source>
</reference>
<keyword evidence="2" id="KW-1185">Reference proteome</keyword>
<dbReference type="OrthoDB" id="10294045at2759"/>
<comment type="caution">
    <text evidence="1">The sequence shown here is derived from an EMBL/GenBank/DDBJ whole genome shotgun (WGS) entry which is preliminary data.</text>
</comment>
<dbReference type="EMBL" id="JYDL01000116">
    <property type="protein sequence ID" value="KRX16047.1"/>
    <property type="molecule type" value="Genomic_DNA"/>
</dbReference>
<proteinExistence type="predicted"/>
<gene>
    <name evidence="1" type="ORF">T07_9068</name>
</gene>
<dbReference type="AlphaFoldDB" id="A0A0V0RNP0"/>
<sequence>MALSQRRYSIILYLRFITELENFVPCVKNGTRDDGKVECSFTTGQRGIFEALSFLLLYRSDFCRALCMLCATAFHRCDDVVVRHRRFFWQTTSKPIAFSKLCLHFCALCLLVDDLYDAFYSTYKTGLQASHQLCDLHLTKDEKKRKKN</sequence>
<protein>
    <submittedName>
        <fullName evidence="1">Uncharacterized protein</fullName>
    </submittedName>
</protein>
<dbReference type="Proteomes" id="UP000054630">
    <property type="component" value="Unassembled WGS sequence"/>
</dbReference>